<dbReference type="EMBL" id="CP001032">
    <property type="protein sequence ID" value="ACB75577.1"/>
    <property type="molecule type" value="Genomic_DNA"/>
</dbReference>
<dbReference type="OrthoDB" id="7054911at2"/>
<evidence type="ECO:0000313" key="2">
    <source>
        <dbReference type="Proteomes" id="UP000007013"/>
    </source>
</evidence>
<sequence length="350" mass="39860">MALFVFGAGATRGCSFVDPSTHPCIPPLDRDFFTQLQRIRGRKHQKLVSDVMGDVVRLFGTNFDVTMETVFTTVEHTRRMVKLTGGSRDFNEAELAEISSRLKQAIAAVFEESLCIQKNNRTTRRPRTCNWHRRFIQNCLRRGDVIISFNYDCILDYSLKHFGSGKWNAHKGYGFKLQPGGRGLAGESFWQPEKPTSPDLTVKLLKLHGSLHFQIDDVDDTSSALELKERPYTRQGGDLKFSIIPPEWHKRFDKGVFAHLWKQASDSIYDAEHIVLVGYSLPPTDLHSTALFRTSVRKDRLKSLVVVNPNQEARKRARTVLQRGIAEQTRVLSFDSLGELVAADRAVWRI</sequence>
<keyword evidence="2" id="KW-1185">Reference proteome</keyword>
<dbReference type="KEGG" id="ote:Oter_2295"/>
<dbReference type="RefSeq" id="WP_012375114.1">
    <property type="nucleotide sequence ID" value="NC_010571.1"/>
</dbReference>
<accession>B1ZQG8</accession>
<evidence type="ECO:0008006" key="3">
    <source>
        <dbReference type="Google" id="ProtNLM"/>
    </source>
</evidence>
<proteinExistence type="predicted"/>
<dbReference type="AlphaFoldDB" id="B1ZQG8"/>
<dbReference type="STRING" id="452637.Oter_2295"/>
<reference evidence="1 2" key="1">
    <citation type="journal article" date="2011" name="J. Bacteriol.">
        <title>Genome sequence of the verrucomicrobium Opitutus terrae PB90-1, an abundant inhabitant of rice paddy soil ecosystems.</title>
        <authorList>
            <person name="van Passel M.W."/>
            <person name="Kant R."/>
            <person name="Palva A."/>
            <person name="Copeland A."/>
            <person name="Lucas S."/>
            <person name="Lapidus A."/>
            <person name="Glavina del Rio T."/>
            <person name="Pitluck S."/>
            <person name="Goltsman E."/>
            <person name="Clum A."/>
            <person name="Sun H."/>
            <person name="Schmutz J."/>
            <person name="Larimer F.W."/>
            <person name="Land M.L."/>
            <person name="Hauser L."/>
            <person name="Kyrpides N."/>
            <person name="Mikhailova N."/>
            <person name="Richardson P.P."/>
            <person name="Janssen P.H."/>
            <person name="de Vos W.M."/>
            <person name="Smidt H."/>
        </authorList>
    </citation>
    <scope>NUCLEOTIDE SEQUENCE [LARGE SCALE GENOMIC DNA]</scope>
    <source>
        <strain evidence="2">DSM 11246 / JCM 15787 / PB90-1</strain>
    </source>
</reference>
<gene>
    <name evidence="1" type="ordered locus">Oter_2295</name>
</gene>
<dbReference type="Proteomes" id="UP000007013">
    <property type="component" value="Chromosome"/>
</dbReference>
<dbReference type="eggNOG" id="COG0846">
    <property type="taxonomic scope" value="Bacteria"/>
</dbReference>
<protein>
    <recommendedName>
        <fullName evidence="3">SIR2-like domain-containing protein</fullName>
    </recommendedName>
</protein>
<name>B1ZQG8_OPITP</name>
<organism evidence="1 2">
    <name type="scientific">Opitutus terrae (strain DSM 11246 / JCM 15787 / PB90-1)</name>
    <dbReference type="NCBI Taxonomy" id="452637"/>
    <lineage>
        <taxon>Bacteria</taxon>
        <taxon>Pseudomonadati</taxon>
        <taxon>Verrucomicrobiota</taxon>
        <taxon>Opitutia</taxon>
        <taxon>Opitutales</taxon>
        <taxon>Opitutaceae</taxon>
        <taxon>Opitutus</taxon>
    </lineage>
</organism>
<dbReference type="HOGENOM" id="CLU_791881_0_0_0"/>
<evidence type="ECO:0000313" key="1">
    <source>
        <dbReference type="EMBL" id="ACB75577.1"/>
    </source>
</evidence>